<evidence type="ECO:0000313" key="6">
    <source>
        <dbReference type="EMBL" id="MCT2043595.1"/>
    </source>
</evidence>
<dbReference type="EMBL" id="JALXSQ010000057">
    <property type="protein sequence ID" value="MCT2043595.1"/>
    <property type="molecule type" value="Genomic_DNA"/>
</dbReference>
<evidence type="ECO:0000256" key="2">
    <source>
        <dbReference type="ARBA" id="ARBA00009840"/>
    </source>
</evidence>
<dbReference type="Proteomes" id="UP001525379">
    <property type="component" value="Unassembled WGS sequence"/>
</dbReference>
<keyword evidence="4" id="KW-0233">DNA recombination</keyword>
<dbReference type="Pfam" id="PF02646">
    <property type="entry name" value="RmuC"/>
    <property type="match status" value="1"/>
</dbReference>
<proteinExistence type="inferred from homology"/>
<dbReference type="RefSeq" id="WP_260104692.1">
    <property type="nucleotide sequence ID" value="NZ_JALXSQ010000057.1"/>
</dbReference>
<name>A0ABT2HZ66_9MICO</name>
<keyword evidence="3 5" id="KW-0175">Coiled coil</keyword>
<dbReference type="PANTHER" id="PTHR30563">
    <property type="entry name" value="DNA RECOMBINATION PROTEIN RMUC"/>
    <property type="match status" value="1"/>
</dbReference>
<evidence type="ECO:0000313" key="7">
    <source>
        <dbReference type="Proteomes" id="UP001525379"/>
    </source>
</evidence>
<evidence type="ECO:0000256" key="5">
    <source>
        <dbReference type="SAM" id="Coils"/>
    </source>
</evidence>
<evidence type="ECO:0000256" key="1">
    <source>
        <dbReference type="ARBA" id="ARBA00003416"/>
    </source>
</evidence>
<dbReference type="InterPro" id="IPR003798">
    <property type="entry name" value="DNA_recombination_RmuC"/>
</dbReference>
<reference evidence="6 7" key="1">
    <citation type="submission" date="2022-04" db="EMBL/GenBank/DDBJ databases">
        <title>Human microbiome associated bacterial genomes.</title>
        <authorList>
            <person name="Sandstrom S."/>
            <person name="Salamzade R."/>
            <person name="Kalan L.R."/>
        </authorList>
    </citation>
    <scope>NUCLEOTIDE SEQUENCE [LARGE SCALE GENOMIC DNA]</scope>
    <source>
        <strain evidence="7">p3-SID1799</strain>
    </source>
</reference>
<organism evidence="6 7">
    <name type="scientific">Pseudoclavibacter albus</name>
    <dbReference type="NCBI Taxonomy" id="272241"/>
    <lineage>
        <taxon>Bacteria</taxon>
        <taxon>Bacillati</taxon>
        <taxon>Actinomycetota</taxon>
        <taxon>Actinomycetes</taxon>
        <taxon>Micrococcales</taxon>
        <taxon>Microbacteriaceae</taxon>
        <taxon>Pseudoclavibacter</taxon>
    </lineage>
</organism>
<keyword evidence="7" id="KW-1185">Reference proteome</keyword>
<evidence type="ECO:0000256" key="4">
    <source>
        <dbReference type="ARBA" id="ARBA00023172"/>
    </source>
</evidence>
<comment type="caution">
    <text evidence="6">The sequence shown here is derived from an EMBL/GenBank/DDBJ whole genome shotgun (WGS) entry which is preliminary data.</text>
</comment>
<accession>A0ABT2HZ66</accession>
<protein>
    <submittedName>
        <fullName evidence="6">DNA recombination protein RmuC</fullName>
    </submittedName>
</protein>
<evidence type="ECO:0000256" key="3">
    <source>
        <dbReference type="ARBA" id="ARBA00023054"/>
    </source>
</evidence>
<gene>
    <name evidence="6" type="ORF">M3D15_09700</name>
</gene>
<dbReference type="PANTHER" id="PTHR30563:SF0">
    <property type="entry name" value="DNA RECOMBINATION PROTEIN RMUC"/>
    <property type="match status" value="1"/>
</dbReference>
<comment type="function">
    <text evidence="1">Involved in DNA recombination.</text>
</comment>
<feature type="coiled-coil region" evidence="5">
    <location>
        <begin position="34"/>
        <end position="85"/>
    </location>
</feature>
<comment type="similarity">
    <text evidence="2">Belongs to the RmuC family.</text>
</comment>
<sequence length="427" mass="46096">MEQILLLVAVSTLMLALGITVGFVAARHRHAAVLATLRTRVAGLGAELERADAELARSREDAAVLRTENDAFREAERERAEQQSSAREQDHRVLEAIAPVRQQLELMQRTVMAMEEQRNVQHGELAEQLRAQHASELRLHEVTGSLASALRNNAARGSWGEAQLRNIVEAAGLMERVDFIEQLAVQTEAGKGRPDLVIHLPGGAQLAVDAKAPLADYLAASELSATGSEAEQHEREQRLMRHARAVRGHVDALAKRNYASAFRGSPEFVICFIPSEAALSAALAQDASLLEDAFAEGIALTSPVSLWSTLKAVASSWRHEQLTESAEEVIALGAQLTRRLATTAGHLDKLGRSINATVGAYNQAIGSIESRVLPSARKLAALEGVVEPAPPQSLDETTRTLSARELTEALELANPPVQAPREERAAG</sequence>